<feature type="transmembrane region" description="Helical" evidence="1">
    <location>
        <begin position="12"/>
        <end position="39"/>
    </location>
</feature>
<name>A0AA50H6R5_9HYPH</name>
<keyword evidence="3" id="KW-1185">Reference proteome</keyword>
<proteinExistence type="predicted"/>
<sequence>MSSVINPRQNGHLVATATSHLVVTASILMILYVLAAGWLW</sequence>
<evidence type="ECO:0000313" key="3">
    <source>
        <dbReference type="Proteomes" id="UP001234585"/>
    </source>
</evidence>
<protein>
    <submittedName>
        <fullName evidence="2">Uncharacterized protein</fullName>
    </submittedName>
</protein>
<dbReference type="RefSeq" id="WP_268998418.1">
    <property type="nucleotide sequence ID" value="NZ_CP132302.1"/>
</dbReference>
<accession>A0AA50H6R5</accession>
<evidence type="ECO:0000313" key="2">
    <source>
        <dbReference type="EMBL" id="WLR98733.1"/>
    </source>
</evidence>
<keyword evidence="1" id="KW-1133">Transmembrane helix</keyword>
<dbReference type="EMBL" id="CP132302">
    <property type="protein sequence ID" value="WLR98733.1"/>
    <property type="molecule type" value="Genomic_DNA"/>
</dbReference>
<dbReference type="Proteomes" id="UP001234585">
    <property type="component" value="Chromosome"/>
</dbReference>
<dbReference type="AlphaFoldDB" id="A0AA50H6R5"/>
<organism evidence="2 3">
    <name type="scientific">Shinella sumterensis</name>
    <dbReference type="NCBI Taxonomy" id="1967501"/>
    <lineage>
        <taxon>Bacteria</taxon>
        <taxon>Pseudomonadati</taxon>
        <taxon>Pseudomonadota</taxon>
        <taxon>Alphaproteobacteria</taxon>
        <taxon>Hyphomicrobiales</taxon>
        <taxon>Rhizobiaceae</taxon>
        <taxon>Shinella</taxon>
    </lineage>
</organism>
<gene>
    <name evidence="2" type="ORF">Q9313_06845</name>
</gene>
<reference evidence="2 3" key="1">
    <citation type="submission" date="2023-08" db="EMBL/GenBank/DDBJ databases">
        <title>Pathogen: clinical or host-associated sample.</title>
        <authorList>
            <person name="Hergert J."/>
            <person name="Casey R."/>
            <person name="Wagner J."/>
            <person name="Young E.L."/>
            <person name="Oakeson K.F."/>
        </authorList>
    </citation>
    <scope>NUCLEOTIDE SEQUENCE [LARGE SCALE GENOMIC DNA]</scope>
    <source>
        <strain evidence="2 3">1760953</strain>
    </source>
</reference>
<keyword evidence="1" id="KW-0472">Membrane</keyword>
<evidence type="ECO:0000256" key="1">
    <source>
        <dbReference type="SAM" id="Phobius"/>
    </source>
</evidence>
<keyword evidence="1" id="KW-0812">Transmembrane</keyword>